<name>A0A375HWD3_9BURK</name>
<evidence type="ECO:0000313" key="2">
    <source>
        <dbReference type="Proteomes" id="UP000254259"/>
    </source>
</evidence>
<protein>
    <submittedName>
        <fullName evidence="1">Uncharacterized protein</fullName>
    </submittedName>
</protein>
<keyword evidence="1" id="KW-0614">Plasmid</keyword>
<sequence>MRHMLAGSTIHCKHIRRLIVQSIPSDEFFPARLGALFFTIRKPDVTASAFSAFWRPFRPH</sequence>
<dbReference type="AlphaFoldDB" id="A0A375HWD3"/>
<organism evidence="1 2">
    <name type="scientific">Cupriavidus taiwanensis</name>
    <dbReference type="NCBI Taxonomy" id="164546"/>
    <lineage>
        <taxon>Bacteria</taxon>
        <taxon>Pseudomonadati</taxon>
        <taxon>Pseudomonadota</taxon>
        <taxon>Betaproteobacteria</taxon>
        <taxon>Burkholderiales</taxon>
        <taxon>Burkholderiaceae</taxon>
        <taxon>Cupriavidus</taxon>
    </lineage>
</organism>
<evidence type="ECO:0000313" key="1">
    <source>
        <dbReference type="EMBL" id="SPD69597.1"/>
    </source>
</evidence>
<geneLocation type="plasmid" evidence="2">
    <name>cbm2636p</name>
</geneLocation>
<proteinExistence type="predicted"/>
<accession>A0A375HWD3</accession>
<reference evidence="1 2" key="1">
    <citation type="submission" date="2018-01" db="EMBL/GenBank/DDBJ databases">
        <authorList>
            <person name="Clerissi C."/>
        </authorList>
    </citation>
    <scope>NUCLEOTIDE SEQUENCE [LARGE SCALE GENOMIC DNA]</scope>
    <source>
        <strain evidence="1">Cupriavidus taiwanensis SWF 66322</strain>
        <plasmid evidence="2">cbm2636p</plasmid>
    </source>
</reference>
<dbReference type="Proteomes" id="UP000254259">
    <property type="component" value="Plasmid CBM2636p"/>
</dbReference>
<gene>
    <name evidence="1" type="ORF">CBM2636_P20284</name>
</gene>
<dbReference type="EMBL" id="LT984815">
    <property type="protein sequence ID" value="SPD69597.1"/>
    <property type="molecule type" value="Genomic_DNA"/>
</dbReference>